<evidence type="ECO:0000256" key="2">
    <source>
        <dbReference type="ARBA" id="ARBA00022664"/>
    </source>
</evidence>
<evidence type="ECO:0000313" key="12">
    <source>
        <dbReference type="Proteomes" id="UP000001396"/>
    </source>
</evidence>
<feature type="compositionally biased region" description="Basic and acidic residues" evidence="7">
    <location>
        <begin position="668"/>
        <end position="678"/>
    </location>
</feature>
<dbReference type="FunFam" id="1.10.150.910:FF:000002">
    <property type="entry name" value="Splicing factor 3B subunit 3"/>
    <property type="match status" value="1"/>
</dbReference>
<dbReference type="Gene3D" id="1.10.150.910">
    <property type="match status" value="1"/>
</dbReference>
<dbReference type="InterPro" id="IPR004871">
    <property type="entry name" value="RSE1/DDB1/CPSF1_C"/>
</dbReference>
<dbReference type="InterPro" id="IPR050358">
    <property type="entry name" value="RSE1/DDB1/CFT1"/>
</dbReference>
<evidence type="ECO:0000259" key="8">
    <source>
        <dbReference type="Pfam" id="PF03178"/>
    </source>
</evidence>
<dbReference type="Proteomes" id="UP000001396">
    <property type="component" value="Unassembled WGS sequence"/>
</dbReference>
<dbReference type="STRING" id="670386.D3BN72"/>
<dbReference type="FunCoup" id="D3BN72">
    <property type="interactions" value="1210"/>
</dbReference>
<evidence type="ECO:0000256" key="3">
    <source>
        <dbReference type="ARBA" id="ARBA00022728"/>
    </source>
</evidence>
<evidence type="ECO:0000259" key="9">
    <source>
        <dbReference type="Pfam" id="PF10433"/>
    </source>
</evidence>
<reference evidence="11 12" key="1">
    <citation type="journal article" date="2011" name="Genome Res.">
        <title>Phylogeny-wide analysis of social amoeba genomes highlights ancient origins for complex intercellular communication.</title>
        <authorList>
            <person name="Heidel A.J."/>
            <person name="Lawal H.M."/>
            <person name="Felder M."/>
            <person name="Schilde C."/>
            <person name="Helps N.R."/>
            <person name="Tunggal B."/>
            <person name="Rivero F."/>
            <person name="John U."/>
            <person name="Schleicher M."/>
            <person name="Eichinger L."/>
            <person name="Platzer M."/>
            <person name="Noegel A.A."/>
            <person name="Schaap P."/>
            <person name="Gloeckner G."/>
        </authorList>
    </citation>
    <scope>NUCLEOTIDE SEQUENCE [LARGE SCALE GENOMIC DNA]</scope>
    <source>
        <strain evidence="12">ATCC 26659 / Pp 5 / PN500</strain>
    </source>
</reference>
<dbReference type="Pfam" id="PF10433">
    <property type="entry name" value="Beta-prop_RSE1_1st"/>
    <property type="match status" value="1"/>
</dbReference>
<keyword evidence="4" id="KW-0508">mRNA splicing</keyword>
<evidence type="ECO:0000256" key="6">
    <source>
        <dbReference type="ARBA" id="ARBA00038266"/>
    </source>
</evidence>
<organism evidence="11 12">
    <name type="scientific">Heterostelium pallidum (strain ATCC 26659 / Pp 5 / PN500)</name>
    <name type="common">Cellular slime mold</name>
    <name type="synonym">Polysphondylium pallidum</name>
    <dbReference type="NCBI Taxonomy" id="670386"/>
    <lineage>
        <taxon>Eukaryota</taxon>
        <taxon>Amoebozoa</taxon>
        <taxon>Evosea</taxon>
        <taxon>Eumycetozoa</taxon>
        <taxon>Dictyostelia</taxon>
        <taxon>Acytosteliales</taxon>
        <taxon>Acytosteliaceae</taxon>
        <taxon>Heterostelium</taxon>
    </lineage>
</organism>
<feature type="domain" description="RSE1/DDB1/CPSF1 first beta-propeller" evidence="9">
    <location>
        <begin position="13"/>
        <end position="241"/>
    </location>
</feature>
<dbReference type="Gene3D" id="2.130.10.10">
    <property type="entry name" value="YVTN repeat-like/Quinoprotein amine dehydrogenase"/>
    <property type="match status" value="2"/>
</dbReference>
<keyword evidence="5" id="KW-0539">Nucleus</keyword>
<evidence type="ECO:0000256" key="1">
    <source>
        <dbReference type="ARBA" id="ARBA00004123"/>
    </source>
</evidence>
<dbReference type="FunFam" id="2.130.10.10:FF:001143">
    <property type="entry name" value="Pre-mRNA-splicing factor rse-1, putative"/>
    <property type="match status" value="1"/>
</dbReference>
<dbReference type="EMBL" id="ADBJ01000044">
    <property type="protein sequence ID" value="EFA76732.1"/>
    <property type="molecule type" value="Genomic_DNA"/>
</dbReference>
<evidence type="ECO:0000259" key="10">
    <source>
        <dbReference type="Pfam" id="PF23726"/>
    </source>
</evidence>
<feature type="domain" description="RSE1/DDB1/CPSF1 second beta-propeller" evidence="10">
    <location>
        <begin position="280"/>
        <end position="614"/>
    </location>
</feature>
<keyword evidence="3" id="KW-0747">Spliceosome</keyword>
<dbReference type="GO" id="GO:0005681">
    <property type="term" value="C:spliceosomal complex"/>
    <property type="evidence" value="ECO:0007669"/>
    <property type="project" value="UniProtKB-KW"/>
</dbReference>
<proteinExistence type="inferred from homology"/>
<dbReference type="Pfam" id="PF23726">
    <property type="entry name" value="Beta-prop_RSE1_2nd"/>
    <property type="match status" value="1"/>
</dbReference>
<keyword evidence="2" id="KW-0507">mRNA processing</keyword>
<accession>D3BN72</accession>
<comment type="subcellular location">
    <subcellularLocation>
        <location evidence="1">Nucleus</location>
    </subcellularLocation>
</comment>
<dbReference type="InParanoid" id="D3BN72"/>
<dbReference type="OMA" id="ADPMENG"/>
<sequence length="933" mass="104021">MYLYNLTIQKPTSIYHSIVGNFSGTKQIEILVSHGRSLELLRPDETNGKITSVLYTEVFGLIRSIAPFRLTSGTKDYIIIGSESGRVVILEYNPNKNRFEKVHQETFGRTGCRRIVPGQYLATDPRGRAFMIGAIEKQKLVYILNRDSAARLTISSPLEAHKSHTILFAMCGVDVGFENPIFATLSVDYSDDTDLEEMEDNHSKMMLTFYELDLGLNNVVRKWSEEVESSSNLLMTVPGGSDGPGVMDLVNEEQPQIYALTGVADRSAMRVLRYGLPIAQIAGTPLPGIPSGLWTIPRSQEDSIDKYIVVSFIGSTLVLSVGETVEEVVDSGILATTTSILVRPIGADSIIQVFPHGIRHIKGDRRINEWRAPGRKTISLATSNATQVVIALGGGEVIYFELDAAGNLSEVAKKEFRREISALEIAPVRKGRQMARFVAIGDWEGPVRVLSLDKDNLLNQVSVLDTERMHIESLMMNEMTIGVEMPEGTASSSSAIAKQQQLQNQSNQVLFLNVGLKNGVMKRAVVDPITGELSDTRTRLLGRKPVKFSRVKLKSGNAVLALSSRVWLCYVNQGRYDMVPVSVEPLDNASGFSSEHCPDGIVATSENNLKIFVIEKLSEKFNQVNVPYKCTPRRFVVHPQTHYIVSIETEHNYLNELPTPKENGSNKMAEDKDPEVKREGDDMDYEVDQFSLNQNDKPPKAGDGKWLSYIRVLEPVSYRTLDLVKLDQDEAAYSLATCIFHDREGEVFLAVGCGKGVQLNPRKVESASIHLYRFTNNGQTLQLVYKTEVEEVPYAISHFQGRLLVGIANQLRIYEMVNHISKTSLSVGGPEVLVYATLNGTIGALVPFVSREDVDFYTSLELQMRQENPPLCGRDHLAYRSYYFPVKNVIDGDLCEQYISLDPTKQQSIAEELSRSPSEILKKLEDLRSSKLY</sequence>
<evidence type="ECO:0000256" key="5">
    <source>
        <dbReference type="ARBA" id="ARBA00023242"/>
    </source>
</evidence>
<dbReference type="InterPro" id="IPR058543">
    <property type="entry name" value="Beta-prop_RSE1/DDB1/CPSF1_2nd"/>
</dbReference>
<name>D3BN72_HETP5</name>
<dbReference type="InterPro" id="IPR015943">
    <property type="entry name" value="WD40/YVTN_repeat-like_dom_sf"/>
</dbReference>
<dbReference type="GO" id="GO:0008380">
    <property type="term" value="P:RNA splicing"/>
    <property type="evidence" value="ECO:0007669"/>
    <property type="project" value="UniProtKB-KW"/>
</dbReference>
<protein>
    <submittedName>
        <fullName evidence="11">CPSF domain-containing protein</fullName>
    </submittedName>
</protein>
<evidence type="ECO:0000313" key="11">
    <source>
        <dbReference type="EMBL" id="EFA76732.1"/>
    </source>
</evidence>
<feature type="domain" description="RSE1/DDB1/CPSF1 C-terminal" evidence="8">
    <location>
        <begin position="815"/>
        <end position="899"/>
    </location>
</feature>
<gene>
    <name evidence="11" type="primary">sf3b3</name>
    <name evidence="11" type="ORF">PPL_09483</name>
</gene>
<dbReference type="Pfam" id="PF03178">
    <property type="entry name" value="CPSF_A"/>
    <property type="match status" value="1"/>
</dbReference>
<dbReference type="AlphaFoldDB" id="D3BN72"/>
<dbReference type="GO" id="GO:0003676">
    <property type="term" value="F:nucleic acid binding"/>
    <property type="evidence" value="ECO:0007669"/>
    <property type="project" value="InterPro"/>
</dbReference>
<dbReference type="GeneID" id="31364958"/>
<keyword evidence="12" id="KW-1185">Reference proteome</keyword>
<dbReference type="GO" id="GO:0006397">
    <property type="term" value="P:mRNA processing"/>
    <property type="evidence" value="ECO:0007669"/>
    <property type="project" value="UniProtKB-KW"/>
</dbReference>
<comment type="similarity">
    <text evidence="6">Belongs to the RSE1 family.</text>
</comment>
<dbReference type="FunFam" id="2.130.10.10:FF:000031">
    <property type="entry name" value="Splicing factor 3b subunit 3"/>
    <property type="match status" value="1"/>
</dbReference>
<comment type="caution">
    <text evidence="11">The sequence shown here is derived from an EMBL/GenBank/DDBJ whole genome shotgun (WGS) entry which is preliminary data.</text>
</comment>
<dbReference type="InterPro" id="IPR018846">
    <property type="entry name" value="Beta-prop_RSE1/DDB1/CPSF1_1st"/>
</dbReference>
<evidence type="ECO:0000256" key="4">
    <source>
        <dbReference type="ARBA" id="ARBA00023187"/>
    </source>
</evidence>
<evidence type="ECO:0000256" key="7">
    <source>
        <dbReference type="SAM" id="MobiDB-lite"/>
    </source>
</evidence>
<dbReference type="RefSeq" id="XP_020428864.1">
    <property type="nucleotide sequence ID" value="XM_020580277.1"/>
</dbReference>
<feature type="region of interest" description="Disordered" evidence="7">
    <location>
        <begin position="657"/>
        <end position="678"/>
    </location>
</feature>
<dbReference type="PANTHER" id="PTHR10644">
    <property type="entry name" value="DNA REPAIR/RNA PROCESSING CPSF FAMILY"/>
    <property type="match status" value="1"/>
</dbReference>